<name>A0A409YQ14_9AGAR</name>
<dbReference type="AlphaFoldDB" id="A0A409YQ14"/>
<dbReference type="EMBL" id="NHYE01000520">
    <property type="protein sequence ID" value="PPR05090.1"/>
    <property type="molecule type" value="Genomic_DNA"/>
</dbReference>
<comment type="caution">
    <text evidence="2">The sequence shown here is derived from an EMBL/GenBank/DDBJ whole genome shotgun (WGS) entry which is preliminary data.</text>
</comment>
<protein>
    <submittedName>
        <fullName evidence="2">Uncharacterized protein</fullName>
    </submittedName>
</protein>
<evidence type="ECO:0000313" key="2">
    <source>
        <dbReference type="EMBL" id="PPR05090.1"/>
    </source>
</evidence>
<proteinExistence type="predicted"/>
<feature type="region of interest" description="Disordered" evidence="1">
    <location>
        <begin position="1"/>
        <end position="31"/>
    </location>
</feature>
<keyword evidence="3" id="KW-1185">Reference proteome</keyword>
<accession>A0A409YQ14</accession>
<reference evidence="2 3" key="1">
    <citation type="journal article" date="2018" name="Evol. Lett.">
        <title>Horizontal gene cluster transfer increased hallucinogenic mushroom diversity.</title>
        <authorList>
            <person name="Reynolds H.T."/>
            <person name="Vijayakumar V."/>
            <person name="Gluck-Thaler E."/>
            <person name="Korotkin H.B."/>
            <person name="Matheny P.B."/>
            <person name="Slot J.C."/>
        </authorList>
    </citation>
    <scope>NUCLEOTIDE SEQUENCE [LARGE SCALE GENOMIC DNA]</scope>
    <source>
        <strain evidence="2 3">SRW20</strain>
    </source>
</reference>
<dbReference type="Proteomes" id="UP000284706">
    <property type="component" value="Unassembled WGS sequence"/>
</dbReference>
<dbReference type="InParanoid" id="A0A409YQ14"/>
<evidence type="ECO:0000313" key="3">
    <source>
        <dbReference type="Proteomes" id="UP000284706"/>
    </source>
</evidence>
<evidence type="ECO:0000256" key="1">
    <source>
        <dbReference type="SAM" id="MobiDB-lite"/>
    </source>
</evidence>
<sequence>MPATTSIPRSRIKRTSFSRPTRARSCDNAKAKIQDKEGTIPVMPDDTKCNPFRATRAYTRDHVKAKIQDR</sequence>
<organism evidence="2 3">
    <name type="scientific">Gymnopilus dilepis</name>
    <dbReference type="NCBI Taxonomy" id="231916"/>
    <lineage>
        <taxon>Eukaryota</taxon>
        <taxon>Fungi</taxon>
        <taxon>Dikarya</taxon>
        <taxon>Basidiomycota</taxon>
        <taxon>Agaricomycotina</taxon>
        <taxon>Agaricomycetes</taxon>
        <taxon>Agaricomycetidae</taxon>
        <taxon>Agaricales</taxon>
        <taxon>Agaricineae</taxon>
        <taxon>Hymenogastraceae</taxon>
        <taxon>Gymnopilus</taxon>
    </lineage>
</organism>
<gene>
    <name evidence="2" type="ORF">CVT26_012659</name>
</gene>